<dbReference type="Proteomes" id="UP001163550">
    <property type="component" value="Chromosome"/>
</dbReference>
<dbReference type="EMBL" id="LKEU01000018">
    <property type="protein sequence ID" value="OFV71619.1"/>
    <property type="molecule type" value="Genomic_DNA"/>
</dbReference>
<evidence type="ECO:0000313" key="7">
    <source>
        <dbReference type="Proteomes" id="UP000176244"/>
    </source>
</evidence>
<proteinExistence type="predicted"/>
<dbReference type="PANTHER" id="PTHR43479">
    <property type="entry name" value="ACREF/ENVCD OPERON REPRESSOR-RELATED"/>
    <property type="match status" value="1"/>
</dbReference>
<sequence length="182" mass="21507">MDANDRTKERLAQGIKTLMVTKPLDKITVKEIVDQCELTRQTFYRYFQDKYDLVNWYFDKLAQQSIKQMGVSLTLEEGLTRKFAFVRAEKDFFTAAFKSSDCNSIFDYDLKLITDYYTNRIVQKTGKPLEKDDQFLLDMYCQGSMDMTFKWVTEGMVMEPAEFAKLLIEAIPEKLRHYLLFL</sequence>
<evidence type="ECO:0000313" key="4">
    <source>
        <dbReference type="EMBL" id="OFV71619.1"/>
    </source>
</evidence>
<dbReference type="InterPro" id="IPR001647">
    <property type="entry name" value="HTH_TetR"/>
</dbReference>
<dbReference type="AlphaFoldDB" id="A0A1F2PJS3"/>
<keyword evidence="9" id="KW-1185">Reference proteome</keyword>
<dbReference type="SUPFAM" id="SSF46689">
    <property type="entry name" value="Homeodomain-like"/>
    <property type="match status" value="1"/>
</dbReference>
<evidence type="ECO:0000256" key="2">
    <source>
        <dbReference type="PROSITE-ProRule" id="PRU00335"/>
    </source>
</evidence>
<evidence type="ECO:0000313" key="8">
    <source>
        <dbReference type="Proteomes" id="UP000322619"/>
    </source>
</evidence>
<evidence type="ECO:0000313" key="9">
    <source>
        <dbReference type="Proteomes" id="UP001163550"/>
    </source>
</evidence>
<dbReference type="Proteomes" id="UP000176244">
    <property type="component" value="Unassembled WGS sequence"/>
</dbReference>
<dbReference type="Pfam" id="PF14278">
    <property type="entry name" value="TetR_C_8"/>
    <property type="match status" value="1"/>
</dbReference>
<accession>A0A1F2PJS3</accession>
<dbReference type="InterPro" id="IPR050624">
    <property type="entry name" value="HTH-type_Tx_Regulator"/>
</dbReference>
<dbReference type="Pfam" id="PF00440">
    <property type="entry name" value="TetR_N"/>
    <property type="match status" value="1"/>
</dbReference>
<dbReference type="InterPro" id="IPR009057">
    <property type="entry name" value="Homeodomain-like_sf"/>
</dbReference>
<evidence type="ECO:0000256" key="1">
    <source>
        <dbReference type="ARBA" id="ARBA00023125"/>
    </source>
</evidence>
<dbReference type="EMBL" id="CP087994">
    <property type="protein sequence ID" value="UYO62315.1"/>
    <property type="molecule type" value="Genomic_DNA"/>
</dbReference>
<keyword evidence="1 2" id="KW-0238">DNA-binding</keyword>
<protein>
    <submittedName>
        <fullName evidence="4">HTH-type dhaKLM operon transcriptional activator DhaS</fullName>
    </submittedName>
    <submittedName>
        <fullName evidence="5">TetR family transcriptional regulator</fullName>
    </submittedName>
    <submittedName>
        <fullName evidence="6">TetR/AcrR family transcriptional regulator</fullName>
    </submittedName>
</protein>
<gene>
    <name evidence="4" type="primary">dhaS_1</name>
    <name evidence="4" type="ORF">ACWI_09240</name>
    <name evidence="5" type="ORF">FXB42_06220</name>
    <name evidence="6" type="ORF">LNN31_16220</name>
</gene>
<dbReference type="PANTHER" id="PTHR43479:SF7">
    <property type="entry name" value="TETR-FAMILY TRANSCRIPTIONAL REGULATOR"/>
    <property type="match status" value="1"/>
</dbReference>
<dbReference type="InterPro" id="IPR039532">
    <property type="entry name" value="TetR_C_Firmicutes"/>
</dbReference>
<dbReference type="STRING" id="52694.ACWI_09240"/>
<dbReference type="GO" id="GO:0003677">
    <property type="term" value="F:DNA binding"/>
    <property type="evidence" value="ECO:0007669"/>
    <property type="project" value="UniProtKB-UniRule"/>
</dbReference>
<reference evidence="5 8" key="2">
    <citation type="submission" date="2019-08" db="EMBL/GenBank/DDBJ databases">
        <title>Isolation and enrichment of carboxydotrophic bacteria from anaerobic sludge for the production of bio-based chemicals from syngas.</title>
        <authorList>
            <person name="Antares A.L."/>
            <person name="Moreira J."/>
            <person name="Diender M."/>
            <person name="Parshina S.N."/>
            <person name="Stams A.J.M."/>
            <person name="Alves M."/>
            <person name="Alves J.I."/>
            <person name="Sousa D.Z."/>
        </authorList>
    </citation>
    <scope>NUCLEOTIDE SEQUENCE [LARGE SCALE GENOMIC DNA]</scope>
    <source>
        <strain evidence="5 8">JM</strain>
    </source>
</reference>
<name>A0A1F2PJS3_9FIRM</name>
<organism evidence="4 7">
    <name type="scientific">Acetobacterium wieringae</name>
    <dbReference type="NCBI Taxonomy" id="52694"/>
    <lineage>
        <taxon>Bacteria</taxon>
        <taxon>Bacillati</taxon>
        <taxon>Bacillota</taxon>
        <taxon>Clostridia</taxon>
        <taxon>Eubacteriales</taxon>
        <taxon>Eubacteriaceae</taxon>
        <taxon>Acetobacterium</taxon>
    </lineage>
</organism>
<dbReference type="Proteomes" id="UP000322619">
    <property type="component" value="Unassembled WGS sequence"/>
</dbReference>
<evidence type="ECO:0000313" key="6">
    <source>
        <dbReference type="EMBL" id="UYO62315.1"/>
    </source>
</evidence>
<dbReference type="PROSITE" id="PS50977">
    <property type="entry name" value="HTH_TETR_2"/>
    <property type="match status" value="1"/>
</dbReference>
<feature type="DNA-binding region" description="H-T-H motif" evidence="2">
    <location>
        <begin position="28"/>
        <end position="47"/>
    </location>
</feature>
<dbReference type="OrthoDB" id="9810250at2"/>
<dbReference type="EMBL" id="VSLA01000009">
    <property type="protein sequence ID" value="TYC86568.1"/>
    <property type="molecule type" value="Genomic_DNA"/>
</dbReference>
<dbReference type="Gene3D" id="1.10.357.10">
    <property type="entry name" value="Tetracycline Repressor, domain 2"/>
    <property type="match status" value="1"/>
</dbReference>
<reference evidence="6" key="3">
    <citation type="submission" date="2021-11" db="EMBL/GenBank/DDBJ databases">
        <title>Isoprene-degrading acetogen.</title>
        <authorList>
            <person name="Yang Y."/>
            <person name="Jin H."/>
            <person name="Yan J."/>
        </authorList>
    </citation>
    <scope>NUCLEOTIDE SEQUENCE</scope>
    <source>
        <strain evidence="6">Berkeley</strain>
    </source>
</reference>
<evidence type="ECO:0000259" key="3">
    <source>
        <dbReference type="PROSITE" id="PS50977"/>
    </source>
</evidence>
<reference evidence="4 7" key="1">
    <citation type="submission" date="2015-09" db="EMBL/GenBank/DDBJ databases">
        <title>Genome sequence of Acetobacterium wieringae DSM 1911.</title>
        <authorList>
            <person name="Poehlein A."/>
            <person name="Bengelsdorf F.R."/>
            <person name="Schiel-Bengelsdorf B."/>
            <person name="Duerre P."/>
            <person name="Daniel R."/>
        </authorList>
    </citation>
    <scope>NUCLEOTIDE SEQUENCE [LARGE SCALE GENOMIC DNA]</scope>
    <source>
        <strain evidence="4 7">DSM 1911</strain>
    </source>
</reference>
<dbReference type="RefSeq" id="WP_070370265.1">
    <property type="nucleotide sequence ID" value="NZ_CABIIK010000004.1"/>
</dbReference>
<evidence type="ECO:0000313" key="5">
    <source>
        <dbReference type="EMBL" id="TYC86568.1"/>
    </source>
</evidence>
<feature type="domain" description="HTH tetR-type" evidence="3">
    <location>
        <begin position="5"/>
        <end position="65"/>
    </location>
</feature>